<sequence>MKRKSDVTAVKKSVYARLELPSGKKVKGVQTDGAGSHIHVPKGNRKKMKPVSEQGVFLRGGGDTGSENAVEGDGAQEEMTERYPARERRAPAEWYQRI</sequence>
<dbReference type="Proteomes" id="UP000054558">
    <property type="component" value="Unassembled WGS sequence"/>
</dbReference>
<dbReference type="EMBL" id="DF237991">
    <property type="protein sequence ID" value="GAQ92535.1"/>
    <property type="molecule type" value="Genomic_DNA"/>
</dbReference>
<accession>A0A1Y1INR0</accession>
<proteinExistence type="predicted"/>
<keyword evidence="3" id="KW-1185">Reference proteome</keyword>
<organism evidence="2 3">
    <name type="scientific">Klebsormidium nitens</name>
    <name type="common">Green alga</name>
    <name type="synonym">Ulothrix nitens</name>
    <dbReference type="NCBI Taxonomy" id="105231"/>
    <lineage>
        <taxon>Eukaryota</taxon>
        <taxon>Viridiplantae</taxon>
        <taxon>Streptophyta</taxon>
        <taxon>Klebsormidiophyceae</taxon>
        <taxon>Klebsormidiales</taxon>
        <taxon>Klebsormidiaceae</taxon>
        <taxon>Klebsormidium</taxon>
    </lineage>
</organism>
<protein>
    <submittedName>
        <fullName evidence="2">Uncharacterized protein</fullName>
    </submittedName>
</protein>
<feature type="compositionally biased region" description="Basic and acidic residues" evidence="1">
    <location>
        <begin position="79"/>
        <end position="91"/>
    </location>
</feature>
<evidence type="ECO:0000313" key="3">
    <source>
        <dbReference type="Proteomes" id="UP000054558"/>
    </source>
</evidence>
<gene>
    <name evidence="2" type="ORF">KFL_010420035</name>
</gene>
<dbReference type="AlphaFoldDB" id="A0A1Y1INR0"/>
<name>A0A1Y1INR0_KLENI</name>
<feature type="region of interest" description="Disordered" evidence="1">
    <location>
        <begin position="22"/>
        <end position="98"/>
    </location>
</feature>
<evidence type="ECO:0000313" key="2">
    <source>
        <dbReference type="EMBL" id="GAQ92535.1"/>
    </source>
</evidence>
<feature type="compositionally biased region" description="Basic residues" evidence="1">
    <location>
        <begin position="39"/>
        <end position="49"/>
    </location>
</feature>
<reference evidence="2 3" key="1">
    <citation type="journal article" date="2014" name="Nat. Commun.">
        <title>Klebsormidium flaccidum genome reveals primary factors for plant terrestrial adaptation.</title>
        <authorList>
            <person name="Hori K."/>
            <person name="Maruyama F."/>
            <person name="Fujisawa T."/>
            <person name="Togashi T."/>
            <person name="Yamamoto N."/>
            <person name="Seo M."/>
            <person name="Sato S."/>
            <person name="Yamada T."/>
            <person name="Mori H."/>
            <person name="Tajima N."/>
            <person name="Moriyama T."/>
            <person name="Ikeuchi M."/>
            <person name="Watanabe M."/>
            <person name="Wada H."/>
            <person name="Kobayashi K."/>
            <person name="Saito M."/>
            <person name="Masuda T."/>
            <person name="Sasaki-Sekimoto Y."/>
            <person name="Mashiguchi K."/>
            <person name="Awai K."/>
            <person name="Shimojima M."/>
            <person name="Masuda S."/>
            <person name="Iwai M."/>
            <person name="Nobusawa T."/>
            <person name="Narise T."/>
            <person name="Kondo S."/>
            <person name="Saito H."/>
            <person name="Sato R."/>
            <person name="Murakawa M."/>
            <person name="Ihara Y."/>
            <person name="Oshima-Yamada Y."/>
            <person name="Ohtaka K."/>
            <person name="Satoh M."/>
            <person name="Sonobe K."/>
            <person name="Ishii M."/>
            <person name="Ohtani R."/>
            <person name="Kanamori-Sato M."/>
            <person name="Honoki R."/>
            <person name="Miyazaki D."/>
            <person name="Mochizuki H."/>
            <person name="Umetsu J."/>
            <person name="Higashi K."/>
            <person name="Shibata D."/>
            <person name="Kamiya Y."/>
            <person name="Sato N."/>
            <person name="Nakamura Y."/>
            <person name="Tabata S."/>
            <person name="Ida S."/>
            <person name="Kurokawa K."/>
            <person name="Ohta H."/>
        </authorList>
    </citation>
    <scope>NUCLEOTIDE SEQUENCE [LARGE SCALE GENOMIC DNA]</scope>
    <source>
        <strain evidence="2 3">NIES-2285</strain>
    </source>
</reference>
<evidence type="ECO:0000256" key="1">
    <source>
        <dbReference type="SAM" id="MobiDB-lite"/>
    </source>
</evidence>